<sequence length="393" mass="45534">MLETNQYMIVSQHRCQTTFETDVIDRQCPRAFLTPPRSSSKSPISCESSVRVHLIRDPSGIRQPKIMFIGSEQTGKTVLFIEDVKFPPRSTHENRSSVLYRDIDFSRRSHLIYLDQSFKHTTEFTVFDADHQWLYVLTRDAHGVQHCTIYYAQNLFNNDERVMFLYMYSFSLHRMNGARADWIEDIYLKEVYYTTQNGELVTLHALPIHRLMSALLEGTTGRTVFTYNGNQRSFLSVSGGALLSRNEQNEYVTIYMRSLANMTQNGISCGFSRDTRFGHAKPTSIPVLIIRDWDFCQIRDGAFADRSSCAMERRNWKIQEGLLVEQSGFAVKCLTGAVIFLTSVNLFLIVYVCWIRRSMDDSFEKECNAPLPYYPNSPGQYPDMDVSVDRWNY</sequence>
<dbReference type="AlphaFoldDB" id="A0A1I7X9U3"/>
<name>A0A1I7X9U3_HETBA</name>
<dbReference type="WBParaSite" id="Hba_14137">
    <property type="protein sequence ID" value="Hba_14137"/>
    <property type="gene ID" value="Hba_14137"/>
</dbReference>
<keyword evidence="1" id="KW-0472">Membrane</keyword>
<feature type="transmembrane region" description="Helical" evidence="1">
    <location>
        <begin position="334"/>
        <end position="355"/>
    </location>
</feature>
<evidence type="ECO:0000313" key="3">
    <source>
        <dbReference type="WBParaSite" id="Hba_14137"/>
    </source>
</evidence>
<keyword evidence="1" id="KW-1133">Transmembrane helix</keyword>
<accession>A0A1I7X9U3</accession>
<organism evidence="2 3">
    <name type="scientific">Heterorhabditis bacteriophora</name>
    <name type="common">Entomopathogenic nematode worm</name>
    <dbReference type="NCBI Taxonomy" id="37862"/>
    <lineage>
        <taxon>Eukaryota</taxon>
        <taxon>Metazoa</taxon>
        <taxon>Ecdysozoa</taxon>
        <taxon>Nematoda</taxon>
        <taxon>Chromadorea</taxon>
        <taxon>Rhabditida</taxon>
        <taxon>Rhabditina</taxon>
        <taxon>Rhabditomorpha</taxon>
        <taxon>Strongyloidea</taxon>
        <taxon>Heterorhabditidae</taxon>
        <taxon>Heterorhabditis</taxon>
    </lineage>
</organism>
<keyword evidence="1" id="KW-0812">Transmembrane</keyword>
<dbReference type="Proteomes" id="UP000095283">
    <property type="component" value="Unplaced"/>
</dbReference>
<evidence type="ECO:0000313" key="2">
    <source>
        <dbReference type="Proteomes" id="UP000095283"/>
    </source>
</evidence>
<protein>
    <submittedName>
        <fullName evidence="3">CUB domain-containing protein</fullName>
    </submittedName>
</protein>
<evidence type="ECO:0000256" key="1">
    <source>
        <dbReference type="SAM" id="Phobius"/>
    </source>
</evidence>
<keyword evidence="2" id="KW-1185">Reference proteome</keyword>
<reference evidence="3" key="1">
    <citation type="submission" date="2016-11" db="UniProtKB">
        <authorList>
            <consortium name="WormBaseParasite"/>
        </authorList>
    </citation>
    <scope>IDENTIFICATION</scope>
</reference>
<proteinExistence type="predicted"/>